<dbReference type="Proteomes" id="UP000249524">
    <property type="component" value="Unassembled WGS sequence"/>
</dbReference>
<name>A0A328BJ43_9CAUL</name>
<dbReference type="Pfam" id="PF07589">
    <property type="entry name" value="PEP-CTERM"/>
    <property type="match status" value="1"/>
</dbReference>
<proteinExistence type="predicted"/>
<feature type="signal peptide" evidence="1">
    <location>
        <begin position="1"/>
        <end position="22"/>
    </location>
</feature>
<organism evidence="3 4">
    <name type="scientific">Phenylobacterium kunshanense</name>
    <dbReference type="NCBI Taxonomy" id="1445034"/>
    <lineage>
        <taxon>Bacteria</taxon>
        <taxon>Pseudomonadati</taxon>
        <taxon>Pseudomonadota</taxon>
        <taxon>Alphaproteobacteria</taxon>
        <taxon>Caulobacterales</taxon>
        <taxon>Caulobacteraceae</taxon>
        <taxon>Phenylobacterium</taxon>
    </lineage>
</organism>
<reference evidence="3 4" key="1">
    <citation type="submission" date="2018-05" db="EMBL/GenBank/DDBJ databases">
        <authorList>
            <person name="Lanie J.A."/>
            <person name="Ng W.-L."/>
            <person name="Kazmierczak K.M."/>
            <person name="Andrzejewski T.M."/>
            <person name="Davidsen T.M."/>
            <person name="Wayne K.J."/>
            <person name="Tettelin H."/>
            <person name="Glass J.I."/>
            <person name="Rusch D."/>
            <person name="Podicherti R."/>
            <person name="Tsui H.-C.T."/>
            <person name="Winkler M.E."/>
        </authorList>
    </citation>
    <scope>NUCLEOTIDE SEQUENCE [LARGE SCALE GENOMIC DNA]</scope>
    <source>
        <strain evidence="3 4">BUT-10</strain>
    </source>
</reference>
<dbReference type="EMBL" id="QFYS01000003">
    <property type="protein sequence ID" value="RAK66431.1"/>
    <property type="molecule type" value="Genomic_DNA"/>
</dbReference>
<dbReference type="NCBIfam" id="TIGR02595">
    <property type="entry name" value="PEP_CTERM"/>
    <property type="match status" value="1"/>
</dbReference>
<evidence type="ECO:0000256" key="1">
    <source>
        <dbReference type="SAM" id="SignalP"/>
    </source>
</evidence>
<protein>
    <submittedName>
        <fullName evidence="3">Coagulation factor 5/8 type domain-containing protein</fullName>
    </submittedName>
</protein>
<dbReference type="NCBIfam" id="NF035944">
    <property type="entry name" value="PEPxxWA-CTERM"/>
    <property type="match status" value="1"/>
</dbReference>
<sequence>MKFSNVALCAALALGVSATANAGVIIAPVSGVIDSGGPGYGPISETFDQSGLSVTYTPGVTDFDTYMAGNPQHSYVFSGNEWFSNQGATSAQVTYDFGSVVQIDAFALWHEDASGFTRFALSGDANPNFLFGSPANSLLNNDYGPQVFAFAQSISTRYLTLAMDGCPQAGDASFNACAIGEVAFRSAGGGGVVPEPSTWAIMILGFGAAGAMLRRRTTVVA</sequence>
<evidence type="ECO:0000259" key="2">
    <source>
        <dbReference type="Pfam" id="PF07589"/>
    </source>
</evidence>
<accession>A0A328BJ43</accession>
<evidence type="ECO:0000313" key="4">
    <source>
        <dbReference type="Proteomes" id="UP000249524"/>
    </source>
</evidence>
<keyword evidence="4" id="KW-1185">Reference proteome</keyword>
<comment type="caution">
    <text evidence="3">The sequence shown here is derived from an EMBL/GenBank/DDBJ whole genome shotgun (WGS) entry which is preliminary data.</text>
</comment>
<dbReference type="RefSeq" id="WP_111275740.1">
    <property type="nucleotide sequence ID" value="NZ_QFYS01000003.1"/>
</dbReference>
<gene>
    <name evidence="3" type="ORF">DJ019_09315</name>
</gene>
<keyword evidence="1" id="KW-0732">Signal</keyword>
<evidence type="ECO:0000313" key="3">
    <source>
        <dbReference type="EMBL" id="RAK66431.1"/>
    </source>
</evidence>
<dbReference type="AlphaFoldDB" id="A0A328BJ43"/>
<feature type="chain" id="PRO_5016450206" evidence="1">
    <location>
        <begin position="23"/>
        <end position="221"/>
    </location>
</feature>
<feature type="domain" description="Ice-binding protein C-terminal" evidence="2">
    <location>
        <begin position="193"/>
        <end position="216"/>
    </location>
</feature>
<dbReference type="InterPro" id="IPR013424">
    <property type="entry name" value="Ice-binding_C"/>
</dbReference>
<dbReference type="OrthoDB" id="9152028at2"/>